<name>A0A6F8VDS5_9PROT</name>
<reference evidence="4" key="1">
    <citation type="submission" date="2020-03" db="EMBL/GenBank/DDBJ databases">
        <title>Complete genome sequence of sulfur-oxidizing bacterium skT11.</title>
        <authorList>
            <person name="Kanda M."/>
            <person name="Kojima H."/>
            <person name="Fukui M."/>
        </authorList>
    </citation>
    <scope>NUCLEOTIDE SEQUENCE [LARGE SCALE GENOMIC DNA]</scope>
    <source>
        <strain evidence="4">skT11</strain>
    </source>
</reference>
<feature type="transmembrane region" description="Helical" evidence="2">
    <location>
        <begin position="28"/>
        <end position="53"/>
    </location>
</feature>
<evidence type="ECO:0000256" key="2">
    <source>
        <dbReference type="SAM" id="Phobius"/>
    </source>
</evidence>
<keyword evidence="2" id="KW-1133">Transmembrane helix</keyword>
<dbReference type="Pfam" id="PF09527">
    <property type="entry name" value="ATPase_gene1"/>
    <property type="match status" value="1"/>
</dbReference>
<evidence type="ECO:0000256" key="1">
    <source>
        <dbReference type="SAM" id="Coils"/>
    </source>
</evidence>
<keyword evidence="4" id="KW-1185">Reference proteome</keyword>
<dbReference type="AlphaFoldDB" id="A0A6F8VDS5"/>
<organism evidence="3 4">
    <name type="scientific">Sulfurimicrobium lacus</name>
    <dbReference type="NCBI Taxonomy" id="2715678"/>
    <lineage>
        <taxon>Bacteria</taxon>
        <taxon>Pseudomonadati</taxon>
        <taxon>Pseudomonadota</taxon>
        <taxon>Betaproteobacteria</taxon>
        <taxon>Nitrosomonadales</taxon>
        <taxon>Sulfuricellaceae</taxon>
        <taxon>Sulfurimicrobium</taxon>
    </lineage>
</organism>
<dbReference type="RefSeq" id="WP_173063515.1">
    <property type="nucleotide sequence ID" value="NZ_AP022853.1"/>
</dbReference>
<evidence type="ECO:0000313" key="3">
    <source>
        <dbReference type="EMBL" id="BCB26889.1"/>
    </source>
</evidence>
<dbReference type="InterPro" id="IPR032820">
    <property type="entry name" value="ATPase_put"/>
</dbReference>
<dbReference type="Proteomes" id="UP000502260">
    <property type="component" value="Chromosome"/>
</dbReference>
<keyword evidence="2" id="KW-0812">Transmembrane</keyword>
<keyword evidence="2" id="KW-0472">Membrane</keyword>
<dbReference type="EMBL" id="AP022853">
    <property type="protein sequence ID" value="BCB26889.1"/>
    <property type="molecule type" value="Genomic_DNA"/>
</dbReference>
<evidence type="ECO:0000313" key="4">
    <source>
        <dbReference type="Proteomes" id="UP000502260"/>
    </source>
</evidence>
<dbReference type="KEGG" id="slac:SKTS_17750"/>
<sequence length="90" mass="10019">MENGEKLKHKVEQQARRMQQAERERSSLLALSVYLGTLALLLALPVVIGAYLGNWLDELVQGYSVRWTVGLIVVGVLVGALNVYLFVRGH</sequence>
<gene>
    <name evidence="3" type="ORF">SKTS_17750</name>
</gene>
<keyword evidence="1" id="KW-0175">Coiled coil</keyword>
<protein>
    <submittedName>
        <fullName evidence="3">F0F1 ATP synthase subunit</fullName>
    </submittedName>
</protein>
<feature type="coiled-coil region" evidence="1">
    <location>
        <begin position="1"/>
        <end position="31"/>
    </location>
</feature>
<accession>A0A6F8VDS5</accession>
<proteinExistence type="predicted"/>
<feature type="transmembrane region" description="Helical" evidence="2">
    <location>
        <begin position="65"/>
        <end position="87"/>
    </location>
</feature>